<organism evidence="1 2">
    <name type="scientific">Stegodyphus mimosarum</name>
    <name type="common">African social velvet spider</name>
    <dbReference type="NCBI Taxonomy" id="407821"/>
    <lineage>
        <taxon>Eukaryota</taxon>
        <taxon>Metazoa</taxon>
        <taxon>Ecdysozoa</taxon>
        <taxon>Arthropoda</taxon>
        <taxon>Chelicerata</taxon>
        <taxon>Arachnida</taxon>
        <taxon>Araneae</taxon>
        <taxon>Araneomorphae</taxon>
        <taxon>Entelegynae</taxon>
        <taxon>Eresoidea</taxon>
        <taxon>Eresidae</taxon>
        <taxon>Stegodyphus</taxon>
    </lineage>
</organism>
<dbReference type="AlphaFoldDB" id="A0A087T052"/>
<evidence type="ECO:0000313" key="1">
    <source>
        <dbReference type="EMBL" id="KFM58491.1"/>
    </source>
</evidence>
<accession>A0A087T052</accession>
<proteinExistence type="predicted"/>
<reference evidence="1 2" key="1">
    <citation type="submission" date="2013-11" db="EMBL/GenBank/DDBJ databases">
        <title>Genome sequencing of Stegodyphus mimosarum.</title>
        <authorList>
            <person name="Bechsgaard J."/>
        </authorList>
    </citation>
    <scope>NUCLEOTIDE SEQUENCE [LARGE SCALE GENOMIC DNA]</scope>
</reference>
<sequence>KSEFSHLKKELFWILTNLLDVQDLMDDRILMPVLESVTVFLNPLNSAA</sequence>
<name>A0A087T052_STEMI</name>
<feature type="non-terminal residue" evidence="1">
    <location>
        <position position="48"/>
    </location>
</feature>
<gene>
    <name evidence="1" type="ORF">X975_21558</name>
</gene>
<feature type="non-terminal residue" evidence="1">
    <location>
        <position position="1"/>
    </location>
</feature>
<protein>
    <submittedName>
        <fullName evidence="1">Uncharacterized protein</fullName>
    </submittedName>
</protein>
<dbReference type="Proteomes" id="UP000054359">
    <property type="component" value="Unassembled WGS sequence"/>
</dbReference>
<dbReference type="EMBL" id="KK112762">
    <property type="protein sequence ID" value="KFM58491.1"/>
    <property type="molecule type" value="Genomic_DNA"/>
</dbReference>
<keyword evidence="2" id="KW-1185">Reference proteome</keyword>
<evidence type="ECO:0000313" key="2">
    <source>
        <dbReference type="Proteomes" id="UP000054359"/>
    </source>
</evidence>
<dbReference type="OrthoDB" id="21522at2759"/>